<keyword evidence="4" id="KW-0410">Iron transport</keyword>
<feature type="signal peptide" evidence="13">
    <location>
        <begin position="1"/>
        <end position="22"/>
    </location>
</feature>
<evidence type="ECO:0000259" key="14">
    <source>
        <dbReference type="SMART" id="SM00965"/>
    </source>
</evidence>
<evidence type="ECO:0000256" key="9">
    <source>
        <dbReference type="ARBA" id="ARBA00023237"/>
    </source>
</evidence>
<dbReference type="Pfam" id="PF07660">
    <property type="entry name" value="STN"/>
    <property type="match status" value="1"/>
</dbReference>
<reference evidence="15 16" key="1">
    <citation type="journal article" date="2019" name="Environ. Microbiol.">
        <title>Species interactions and distinct microbial communities in high Arctic permafrost affected cryosols are associated with the CH4 and CO2 gas fluxes.</title>
        <authorList>
            <person name="Altshuler I."/>
            <person name="Hamel J."/>
            <person name="Turney S."/>
            <person name="Magnuson E."/>
            <person name="Levesque R."/>
            <person name="Greer C."/>
            <person name="Whyte L.G."/>
        </authorList>
    </citation>
    <scope>NUCLEOTIDE SEQUENCE [LARGE SCALE GENOMIC DNA]</scope>
    <source>
        <strain evidence="15 16">S13Y</strain>
    </source>
</reference>
<feature type="region of interest" description="Disordered" evidence="12">
    <location>
        <begin position="99"/>
        <end position="128"/>
    </location>
</feature>
<dbReference type="Pfam" id="PF00593">
    <property type="entry name" value="TonB_dep_Rec_b-barrel"/>
    <property type="match status" value="1"/>
</dbReference>
<evidence type="ECO:0000256" key="2">
    <source>
        <dbReference type="ARBA" id="ARBA00022448"/>
    </source>
</evidence>
<dbReference type="Gene3D" id="2.40.170.20">
    <property type="entry name" value="TonB-dependent receptor, beta-barrel domain"/>
    <property type="match status" value="1"/>
</dbReference>
<dbReference type="RefSeq" id="WP_140653556.1">
    <property type="nucleotide sequence ID" value="NZ_RCZO01000007.1"/>
</dbReference>
<dbReference type="Proteomes" id="UP000319486">
    <property type="component" value="Unassembled WGS sequence"/>
</dbReference>
<evidence type="ECO:0000256" key="11">
    <source>
        <dbReference type="RuleBase" id="RU003357"/>
    </source>
</evidence>
<evidence type="ECO:0000256" key="12">
    <source>
        <dbReference type="SAM" id="MobiDB-lite"/>
    </source>
</evidence>
<keyword evidence="3 10" id="KW-1134">Transmembrane beta strand</keyword>
<evidence type="ECO:0000256" key="13">
    <source>
        <dbReference type="SAM" id="SignalP"/>
    </source>
</evidence>
<dbReference type="AlphaFoldDB" id="A0A502C6I6"/>
<dbReference type="PANTHER" id="PTHR47234:SF1">
    <property type="entry name" value="TONB-DEPENDENT RECEPTOR"/>
    <property type="match status" value="1"/>
</dbReference>
<dbReference type="Gene3D" id="2.170.130.10">
    <property type="entry name" value="TonB-dependent receptor, plug domain"/>
    <property type="match status" value="1"/>
</dbReference>
<feature type="chain" id="PRO_5021228904" evidence="13">
    <location>
        <begin position="23"/>
        <end position="1033"/>
    </location>
</feature>
<gene>
    <name evidence="15" type="ORF">EAH88_13550</name>
</gene>
<name>A0A502C6I6_9GAMM</name>
<evidence type="ECO:0000313" key="16">
    <source>
        <dbReference type="Proteomes" id="UP000319486"/>
    </source>
</evidence>
<evidence type="ECO:0000256" key="1">
    <source>
        <dbReference type="ARBA" id="ARBA00004571"/>
    </source>
</evidence>
<keyword evidence="9 10" id="KW-0998">Cell outer membrane</keyword>
<accession>A0A502C6I6</accession>
<sequence length="1033" mass="112580">MIRSFRTTVLALACSLSVAAYAQTNLVRPVSIPAGDLVTALDSLARQSGAQFIYQADQLRGLHTPGVSGSLSTDEALKRLLAGSGFSVHHDASGAMVIVKGDGPRVPPSSSRSTSTSRPVRSGADPASATKLQAIVVTGSRIPRAQIEGPAPVTTITSQDIARNGFATVSDVMTSLTQNLGALDNNQSTDGFSPGAQAVDLRGLGPNHTLVLVNGRRIADYPQAYDGNSNFTDISNLPTSLIDRVEILSGSASAIYGSDAMSGVINFILKKKVDGTTFDYRVGDTQHGGGSSQRLQISSGFSKGRFDSVFGLELYETQPIWDYQRSFTDSRLDSPAKPSRIVAGHTFVRQDVNGNYLDPGKATCDSLSHLDQGSVFYASRSGYAPDNNGGPGYYCGSYDDLDYGTLENGRKSANFFGSATYHVNDHMDLFLDVLAGTSHQDSYNTSLKWLNCEKLNGDCTPTPFYNQATGQVEQWERNYFTLEENGGLRPGEIRNINNTLSLTTGLKGSFGHDDQWNYEASFGHSQNQLKSKWPALIAAKAQALYLGPSLGVDPDSGYQIYNAPISRFYTPLTVAQFRSITQDSIDRDKSRSEDWSFTLSNTELFHLPAGSVGFAAVAEYGNQYFGLKPDPLSLDGSYYGLHNAVAVGSRDHSGLGVEFSVPVFSQLMLTAAGRYDKYEYGANSSGKATYALGFEYRPFKTLLLRGSLGTGFRAPDLAYLYAGDSGSSSSGTDYYQCRLDEPDTGPDYYDNCSNGNVDFNGRSHGSTALKDETSKSLTYGFVYSPTPNLDFTADYYNIRVNNEVEYQDSDKVLREEADCRLGVDANGAPVDGNSSFCQQVESQVVRNSPTAGYNPNGITSVLVLPINAATDHTAGVDFDTHYRLATDRFGKFDFHAGATYVIMHRTRLSPDSPVDNEMTDIYYYLIPRTKANASVTWTYHDFTTTLYGSRMGGIPNYDGTLRLAPSFNYNATLSYNVTKNFNLSLAIDNLFDTKPRRDPTWTSYPYYYIPWNNPIGRAIFLEANMKLGGSHSE</sequence>
<dbReference type="InterPro" id="IPR000531">
    <property type="entry name" value="Beta-barrel_TonB"/>
</dbReference>
<evidence type="ECO:0000256" key="6">
    <source>
        <dbReference type="ARBA" id="ARBA00023004"/>
    </source>
</evidence>
<dbReference type="InterPro" id="IPR012910">
    <property type="entry name" value="Plug_dom"/>
</dbReference>
<keyword evidence="4" id="KW-0406">Ion transport</keyword>
<comment type="subcellular location">
    <subcellularLocation>
        <location evidence="1 10">Cell outer membrane</location>
        <topology evidence="1 10">Multi-pass membrane protein</topology>
    </subcellularLocation>
</comment>
<dbReference type="InterPro" id="IPR039426">
    <property type="entry name" value="TonB-dep_rcpt-like"/>
</dbReference>
<evidence type="ECO:0000256" key="10">
    <source>
        <dbReference type="PROSITE-ProRule" id="PRU01360"/>
    </source>
</evidence>
<dbReference type="InterPro" id="IPR037066">
    <property type="entry name" value="Plug_dom_sf"/>
</dbReference>
<dbReference type="SMART" id="SM00965">
    <property type="entry name" value="STN"/>
    <property type="match status" value="1"/>
</dbReference>
<dbReference type="InterPro" id="IPR011662">
    <property type="entry name" value="Secretin/TonB_short_N"/>
</dbReference>
<evidence type="ECO:0000256" key="5">
    <source>
        <dbReference type="ARBA" id="ARBA00022692"/>
    </source>
</evidence>
<comment type="caution">
    <text evidence="15">The sequence shown here is derived from an EMBL/GenBank/DDBJ whole genome shotgun (WGS) entry which is preliminary data.</text>
</comment>
<keyword evidence="13" id="KW-0732">Signal</keyword>
<evidence type="ECO:0000256" key="7">
    <source>
        <dbReference type="ARBA" id="ARBA00023077"/>
    </source>
</evidence>
<organism evidence="15 16">
    <name type="scientific">Rhodanobacter glycinis</name>
    <dbReference type="NCBI Taxonomy" id="582702"/>
    <lineage>
        <taxon>Bacteria</taxon>
        <taxon>Pseudomonadati</taxon>
        <taxon>Pseudomonadota</taxon>
        <taxon>Gammaproteobacteria</taxon>
        <taxon>Lysobacterales</taxon>
        <taxon>Rhodanobacteraceae</taxon>
        <taxon>Rhodanobacter</taxon>
    </lineage>
</organism>
<comment type="similarity">
    <text evidence="10 11">Belongs to the TonB-dependent receptor family.</text>
</comment>
<keyword evidence="8 10" id="KW-0472">Membrane</keyword>
<dbReference type="SUPFAM" id="SSF56935">
    <property type="entry name" value="Porins"/>
    <property type="match status" value="1"/>
</dbReference>
<keyword evidence="15" id="KW-0675">Receptor</keyword>
<evidence type="ECO:0000256" key="3">
    <source>
        <dbReference type="ARBA" id="ARBA00022452"/>
    </source>
</evidence>
<dbReference type="Pfam" id="PF07715">
    <property type="entry name" value="Plug"/>
    <property type="match status" value="1"/>
</dbReference>
<feature type="domain" description="Secretin/TonB short N-terminal" evidence="14">
    <location>
        <begin position="50"/>
        <end position="101"/>
    </location>
</feature>
<dbReference type="GO" id="GO:0009279">
    <property type="term" value="C:cell outer membrane"/>
    <property type="evidence" value="ECO:0007669"/>
    <property type="project" value="UniProtKB-SubCell"/>
</dbReference>
<keyword evidence="6" id="KW-0408">Iron</keyword>
<dbReference type="GO" id="GO:0006826">
    <property type="term" value="P:iron ion transport"/>
    <property type="evidence" value="ECO:0007669"/>
    <property type="project" value="UniProtKB-KW"/>
</dbReference>
<evidence type="ECO:0000313" key="15">
    <source>
        <dbReference type="EMBL" id="TPG07451.1"/>
    </source>
</evidence>
<proteinExistence type="inferred from homology"/>
<feature type="compositionally biased region" description="Low complexity" evidence="12">
    <location>
        <begin position="108"/>
        <end position="122"/>
    </location>
</feature>
<dbReference type="InterPro" id="IPR036942">
    <property type="entry name" value="Beta-barrel_TonB_sf"/>
</dbReference>
<keyword evidence="7 11" id="KW-0798">TonB box</keyword>
<dbReference type="EMBL" id="RCZO01000007">
    <property type="protein sequence ID" value="TPG07451.1"/>
    <property type="molecule type" value="Genomic_DNA"/>
</dbReference>
<evidence type="ECO:0000256" key="4">
    <source>
        <dbReference type="ARBA" id="ARBA00022496"/>
    </source>
</evidence>
<evidence type="ECO:0000256" key="8">
    <source>
        <dbReference type="ARBA" id="ARBA00023136"/>
    </source>
</evidence>
<dbReference type="PROSITE" id="PS52016">
    <property type="entry name" value="TONB_DEPENDENT_REC_3"/>
    <property type="match status" value="1"/>
</dbReference>
<keyword evidence="2 10" id="KW-0813">Transport</keyword>
<dbReference type="Gene3D" id="3.55.50.30">
    <property type="match status" value="1"/>
</dbReference>
<protein>
    <submittedName>
        <fullName evidence="15">TonB-dependent receptor</fullName>
    </submittedName>
</protein>
<dbReference type="PANTHER" id="PTHR47234">
    <property type="match status" value="1"/>
</dbReference>
<keyword evidence="5 10" id="KW-0812">Transmembrane</keyword>
<keyword evidence="16" id="KW-1185">Reference proteome</keyword>